<dbReference type="KEGG" id="dan:6497007"/>
<dbReference type="InParanoid" id="B3MNX5"/>
<accession>B3MNX5</accession>
<organism evidence="10 11">
    <name type="scientific">Drosophila ananassae</name>
    <name type="common">Fruit fly</name>
    <dbReference type="NCBI Taxonomy" id="7217"/>
    <lineage>
        <taxon>Eukaryota</taxon>
        <taxon>Metazoa</taxon>
        <taxon>Ecdysozoa</taxon>
        <taxon>Arthropoda</taxon>
        <taxon>Hexapoda</taxon>
        <taxon>Insecta</taxon>
        <taxon>Pterygota</taxon>
        <taxon>Neoptera</taxon>
        <taxon>Endopterygota</taxon>
        <taxon>Diptera</taxon>
        <taxon>Brachycera</taxon>
        <taxon>Muscomorpha</taxon>
        <taxon>Ephydroidea</taxon>
        <taxon>Drosophilidae</taxon>
        <taxon>Drosophila</taxon>
        <taxon>Sophophora</taxon>
    </lineage>
</organism>
<feature type="domain" description="Major facilitator superfamily (MFS) profile" evidence="9">
    <location>
        <begin position="495"/>
        <end position="931"/>
    </location>
</feature>
<feature type="transmembrane region" description="Helical" evidence="8">
    <location>
        <begin position="122"/>
        <end position="143"/>
    </location>
</feature>
<dbReference type="InterPro" id="IPR020846">
    <property type="entry name" value="MFS_dom"/>
</dbReference>
<reference evidence="10 11" key="1">
    <citation type="journal article" date="2007" name="Nature">
        <title>Evolution of genes and genomes on the Drosophila phylogeny.</title>
        <authorList>
            <consortium name="Drosophila 12 Genomes Consortium"/>
            <person name="Clark A.G."/>
            <person name="Eisen M.B."/>
            <person name="Smith D.R."/>
            <person name="Bergman C.M."/>
            <person name="Oliver B."/>
            <person name="Markow T.A."/>
            <person name="Kaufman T.C."/>
            <person name="Kellis M."/>
            <person name="Gelbart W."/>
            <person name="Iyer V.N."/>
            <person name="Pollard D.A."/>
            <person name="Sackton T.B."/>
            <person name="Larracuente A.M."/>
            <person name="Singh N.D."/>
            <person name="Abad J.P."/>
            <person name="Abt D.N."/>
            <person name="Adryan B."/>
            <person name="Aguade M."/>
            <person name="Akashi H."/>
            <person name="Anderson W.W."/>
            <person name="Aquadro C.F."/>
            <person name="Ardell D.H."/>
            <person name="Arguello R."/>
            <person name="Artieri C.G."/>
            <person name="Barbash D.A."/>
            <person name="Barker D."/>
            <person name="Barsanti P."/>
            <person name="Batterham P."/>
            <person name="Batzoglou S."/>
            <person name="Begun D."/>
            <person name="Bhutkar A."/>
            <person name="Blanco E."/>
            <person name="Bosak S.A."/>
            <person name="Bradley R.K."/>
            <person name="Brand A.D."/>
            <person name="Brent M.R."/>
            <person name="Brooks A.N."/>
            <person name="Brown R.H."/>
            <person name="Butlin R.K."/>
            <person name="Caggese C."/>
            <person name="Calvi B.R."/>
            <person name="Bernardo de Carvalho A."/>
            <person name="Caspi A."/>
            <person name="Castrezana S."/>
            <person name="Celniker S.E."/>
            <person name="Chang J.L."/>
            <person name="Chapple C."/>
            <person name="Chatterji S."/>
            <person name="Chinwalla A."/>
            <person name="Civetta A."/>
            <person name="Clifton S.W."/>
            <person name="Comeron J.M."/>
            <person name="Costello J.C."/>
            <person name="Coyne J.A."/>
            <person name="Daub J."/>
            <person name="David R.G."/>
            <person name="Delcher A.L."/>
            <person name="Delehaunty K."/>
            <person name="Do C.B."/>
            <person name="Ebling H."/>
            <person name="Edwards K."/>
            <person name="Eickbush T."/>
            <person name="Evans J.D."/>
            <person name="Filipski A."/>
            <person name="Findeiss S."/>
            <person name="Freyhult E."/>
            <person name="Fulton L."/>
            <person name="Fulton R."/>
            <person name="Garcia A.C."/>
            <person name="Gardiner A."/>
            <person name="Garfield D.A."/>
            <person name="Garvin B.E."/>
            <person name="Gibson G."/>
            <person name="Gilbert D."/>
            <person name="Gnerre S."/>
            <person name="Godfrey J."/>
            <person name="Good R."/>
            <person name="Gotea V."/>
            <person name="Gravely B."/>
            <person name="Greenberg A.J."/>
            <person name="Griffiths-Jones S."/>
            <person name="Gross S."/>
            <person name="Guigo R."/>
            <person name="Gustafson E.A."/>
            <person name="Haerty W."/>
            <person name="Hahn M.W."/>
            <person name="Halligan D.L."/>
            <person name="Halpern A.L."/>
            <person name="Halter G.M."/>
            <person name="Han M.V."/>
            <person name="Heger A."/>
            <person name="Hillier L."/>
            <person name="Hinrichs A.S."/>
            <person name="Holmes I."/>
            <person name="Hoskins R.A."/>
            <person name="Hubisz M.J."/>
            <person name="Hultmark D."/>
            <person name="Huntley M.A."/>
            <person name="Jaffe D.B."/>
            <person name="Jagadeeshan S."/>
            <person name="Jeck W.R."/>
            <person name="Johnson J."/>
            <person name="Jones C.D."/>
            <person name="Jordan W.C."/>
            <person name="Karpen G.H."/>
            <person name="Kataoka E."/>
            <person name="Keightley P.D."/>
            <person name="Kheradpour P."/>
            <person name="Kirkness E.F."/>
            <person name="Koerich L.B."/>
            <person name="Kristiansen K."/>
            <person name="Kudrna D."/>
            <person name="Kulathinal R.J."/>
            <person name="Kumar S."/>
            <person name="Kwok R."/>
            <person name="Lander E."/>
            <person name="Langley C.H."/>
            <person name="Lapoint R."/>
            <person name="Lazzaro B.P."/>
            <person name="Lee S.J."/>
            <person name="Levesque L."/>
            <person name="Li R."/>
            <person name="Lin C.F."/>
            <person name="Lin M.F."/>
            <person name="Lindblad-Toh K."/>
            <person name="Llopart A."/>
            <person name="Long M."/>
            <person name="Low L."/>
            <person name="Lozovsky E."/>
            <person name="Lu J."/>
            <person name="Luo M."/>
            <person name="Machado C.A."/>
            <person name="Makalowski W."/>
            <person name="Marzo M."/>
            <person name="Matsuda M."/>
            <person name="Matzkin L."/>
            <person name="McAllister B."/>
            <person name="McBride C.S."/>
            <person name="McKernan B."/>
            <person name="McKernan K."/>
            <person name="Mendez-Lago M."/>
            <person name="Minx P."/>
            <person name="Mollenhauer M.U."/>
            <person name="Montooth K."/>
            <person name="Mount S.M."/>
            <person name="Mu X."/>
            <person name="Myers E."/>
            <person name="Negre B."/>
            <person name="Newfeld S."/>
            <person name="Nielsen R."/>
            <person name="Noor M.A."/>
            <person name="O'Grady P."/>
            <person name="Pachter L."/>
            <person name="Papaceit M."/>
            <person name="Parisi M.J."/>
            <person name="Parisi M."/>
            <person name="Parts L."/>
            <person name="Pedersen J.S."/>
            <person name="Pesole G."/>
            <person name="Phillippy A.M."/>
            <person name="Ponting C.P."/>
            <person name="Pop M."/>
            <person name="Porcelli D."/>
            <person name="Powell J.R."/>
            <person name="Prohaska S."/>
            <person name="Pruitt K."/>
            <person name="Puig M."/>
            <person name="Quesneville H."/>
            <person name="Ram K.R."/>
            <person name="Rand D."/>
            <person name="Rasmussen M.D."/>
            <person name="Reed L.K."/>
            <person name="Reenan R."/>
            <person name="Reily A."/>
            <person name="Remington K.A."/>
            <person name="Rieger T.T."/>
            <person name="Ritchie M.G."/>
            <person name="Robin C."/>
            <person name="Rogers Y.H."/>
            <person name="Rohde C."/>
            <person name="Rozas J."/>
            <person name="Rubenfield M.J."/>
            <person name="Ruiz A."/>
            <person name="Russo S."/>
            <person name="Salzberg S.L."/>
            <person name="Sanchez-Gracia A."/>
            <person name="Saranga D.J."/>
            <person name="Sato H."/>
            <person name="Schaeffer S.W."/>
            <person name="Schatz M.C."/>
            <person name="Schlenke T."/>
            <person name="Schwartz R."/>
            <person name="Segarra C."/>
            <person name="Singh R.S."/>
            <person name="Sirot L."/>
            <person name="Sirota M."/>
            <person name="Sisneros N.B."/>
            <person name="Smith C.D."/>
            <person name="Smith T.F."/>
            <person name="Spieth J."/>
            <person name="Stage D.E."/>
            <person name="Stark A."/>
            <person name="Stephan W."/>
            <person name="Strausberg R.L."/>
            <person name="Strempel S."/>
            <person name="Sturgill D."/>
            <person name="Sutton G."/>
            <person name="Sutton G.G."/>
            <person name="Tao W."/>
            <person name="Teichmann S."/>
            <person name="Tobari Y.N."/>
            <person name="Tomimura Y."/>
            <person name="Tsolas J.M."/>
            <person name="Valente V.L."/>
            <person name="Venter E."/>
            <person name="Venter J.C."/>
            <person name="Vicario S."/>
            <person name="Vieira F.G."/>
            <person name="Vilella A.J."/>
            <person name="Villasante A."/>
            <person name="Walenz B."/>
            <person name="Wang J."/>
            <person name="Wasserman M."/>
            <person name="Watts T."/>
            <person name="Wilson D."/>
            <person name="Wilson R.K."/>
            <person name="Wing R.A."/>
            <person name="Wolfner M.F."/>
            <person name="Wong A."/>
            <person name="Wong G.K."/>
            <person name="Wu C.I."/>
            <person name="Wu G."/>
            <person name="Yamamoto D."/>
            <person name="Yang H.P."/>
            <person name="Yang S.P."/>
            <person name="Yorke J.A."/>
            <person name="Yoshida K."/>
            <person name="Zdobnov E."/>
            <person name="Zhang P."/>
            <person name="Zhang Y."/>
            <person name="Zimin A.V."/>
            <person name="Baldwin J."/>
            <person name="Abdouelleil A."/>
            <person name="Abdulkadir J."/>
            <person name="Abebe A."/>
            <person name="Abera B."/>
            <person name="Abreu J."/>
            <person name="Acer S.C."/>
            <person name="Aftuck L."/>
            <person name="Alexander A."/>
            <person name="An P."/>
            <person name="Anderson E."/>
            <person name="Anderson S."/>
            <person name="Arachi H."/>
            <person name="Azer M."/>
            <person name="Bachantsang P."/>
            <person name="Barry A."/>
            <person name="Bayul T."/>
            <person name="Berlin A."/>
            <person name="Bessette D."/>
            <person name="Bloom T."/>
            <person name="Blye J."/>
            <person name="Boguslavskiy L."/>
            <person name="Bonnet C."/>
            <person name="Boukhgalter B."/>
            <person name="Bourzgui I."/>
            <person name="Brown A."/>
            <person name="Cahill P."/>
            <person name="Channer S."/>
            <person name="Cheshatsang Y."/>
            <person name="Chuda L."/>
            <person name="Citroen M."/>
            <person name="Collymore A."/>
            <person name="Cooke P."/>
            <person name="Costello M."/>
            <person name="D'Aco K."/>
            <person name="Daza R."/>
            <person name="De Haan G."/>
            <person name="DeGray S."/>
            <person name="DeMaso C."/>
            <person name="Dhargay N."/>
            <person name="Dooley K."/>
            <person name="Dooley E."/>
            <person name="Doricent M."/>
            <person name="Dorje P."/>
            <person name="Dorjee K."/>
            <person name="Dupes A."/>
            <person name="Elong R."/>
            <person name="Falk J."/>
            <person name="Farina A."/>
            <person name="Faro S."/>
            <person name="Ferguson D."/>
            <person name="Fisher S."/>
            <person name="Foley C.D."/>
            <person name="Franke A."/>
            <person name="Friedrich D."/>
            <person name="Gadbois L."/>
            <person name="Gearin G."/>
            <person name="Gearin C.R."/>
            <person name="Giannoukos G."/>
            <person name="Goode T."/>
            <person name="Graham J."/>
            <person name="Grandbois E."/>
            <person name="Grewal S."/>
            <person name="Gyaltsen K."/>
            <person name="Hafez N."/>
            <person name="Hagos B."/>
            <person name="Hall J."/>
            <person name="Henson C."/>
            <person name="Hollinger A."/>
            <person name="Honan T."/>
            <person name="Huard M.D."/>
            <person name="Hughes L."/>
            <person name="Hurhula B."/>
            <person name="Husby M.E."/>
            <person name="Kamat A."/>
            <person name="Kanga B."/>
            <person name="Kashin S."/>
            <person name="Khazanovich D."/>
            <person name="Kisner P."/>
            <person name="Lance K."/>
            <person name="Lara M."/>
            <person name="Lee W."/>
            <person name="Lennon N."/>
            <person name="Letendre F."/>
            <person name="LeVine R."/>
            <person name="Lipovsky A."/>
            <person name="Liu X."/>
            <person name="Liu J."/>
            <person name="Liu S."/>
            <person name="Lokyitsang T."/>
            <person name="Lokyitsang Y."/>
            <person name="Lubonja R."/>
            <person name="Lui A."/>
            <person name="MacDonald P."/>
            <person name="Magnisalis V."/>
            <person name="Maru K."/>
            <person name="Matthews C."/>
            <person name="McCusker W."/>
            <person name="McDonough S."/>
            <person name="Mehta T."/>
            <person name="Meldrim J."/>
            <person name="Meneus L."/>
            <person name="Mihai O."/>
            <person name="Mihalev A."/>
            <person name="Mihova T."/>
            <person name="Mittelman R."/>
            <person name="Mlenga V."/>
            <person name="Montmayeur A."/>
            <person name="Mulrain L."/>
            <person name="Navidi A."/>
            <person name="Naylor J."/>
            <person name="Negash T."/>
            <person name="Nguyen T."/>
            <person name="Nguyen N."/>
            <person name="Nicol R."/>
            <person name="Norbu C."/>
            <person name="Norbu N."/>
            <person name="Novod N."/>
            <person name="O'Neill B."/>
            <person name="Osman S."/>
            <person name="Markiewicz E."/>
            <person name="Oyono O.L."/>
            <person name="Patti C."/>
            <person name="Phunkhang P."/>
            <person name="Pierre F."/>
            <person name="Priest M."/>
            <person name="Raghuraman S."/>
            <person name="Rege F."/>
            <person name="Reyes R."/>
            <person name="Rise C."/>
            <person name="Rogov P."/>
            <person name="Ross K."/>
            <person name="Ryan E."/>
            <person name="Settipalli S."/>
            <person name="Shea T."/>
            <person name="Sherpa N."/>
            <person name="Shi L."/>
            <person name="Shih D."/>
            <person name="Sparrow T."/>
            <person name="Spaulding J."/>
            <person name="Stalker J."/>
            <person name="Stange-Thomann N."/>
            <person name="Stavropoulos S."/>
            <person name="Stone C."/>
            <person name="Strader C."/>
            <person name="Tesfaye S."/>
            <person name="Thomson T."/>
            <person name="Thoulutsang Y."/>
            <person name="Thoulutsang D."/>
            <person name="Topham K."/>
            <person name="Topping I."/>
            <person name="Tsamla T."/>
            <person name="Vassiliev H."/>
            <person name="Vo A."/>
            <person name="Wangchuk T."/>
            <person name="Wangdi T."/>
            <person name="Weiand M."/>
            <person name="Wilkinson J."/>
            <person name="Wilson A."/>
            <person name="Yadav S."/>
            <person name="Young G."/>
            <person name="Yu Q."/>
            <person name="Zembek L."/>
            <person name="Zhong D."/>
            <person name="Zimmer A."/>
            <person name="Zwirko Z."/>
            <person name="Jaffe D.B."/>
            <person name="Alvarez P."/>
            <person name="Brockman W."/>
            <person name="Butler J."/>
            <person name="Chin C."/>
            <person name="Gnerre S."/>
            <person name="Grabherr M."/>
            <person name="Kleber M."/>
            <person name="Mauceli E."/>
            <person name="MacCallum I."/>
        </authorList>
    </citation>
    <scope>NUCLEOTIDE SEQUENCE [LARGE SCALE GENOMIC DNA]</scope>
    <source>
        <strain evidence="11">Tucson 14024-0371.13</strain>
    </source>
</reference>
<dbReference type="EMBL" id="CH902620">
    <property type="protein sequence ID" value="EDV32162.2"/>
    <property type="molecule type" value="Genomic_DNA"/>
</dbReference>
<dbReference type="CDD" id="cd17358">
    <property type="entry name" value="MFS_GLUT6_8_Class3_like"/>
    <property type="match status" value="2"/>
</dbReference>
<feature type="transmembrane region" description="Helical" evidence="8">
    <location>
        <begin position="590"/>
        <end position="612"/>
    </location>
</feature>
<dbReference type="AlphaFoldDB" id="B3MNX5"/>
<evidence type="ECO:0000256" key="5">
    <source>
        <dbReference type="ARBA" id="ARBA00022692"/>
    </source>
</evidence>
<dbReference type="GO" id="GO:0051119">
    <property type="term" value="F:sugar transmembrane transporter activity"/>
    <property type="evidence" value="ECO:0007669"/>
    <property type="project" value="InterPro"/>
</dbReference>
<evidence type="ECO:0000256" key="4">
    <source>
        <dbReference type="ARBA" id="ARBA00022597"/>
    </source>
</evidence>
<keyword evidence="7 8" id="KW-0472">Membrane</keyword>
<keyword evidence="4" id="KW-0762">Sugar transport</keyword>
<dbReference type="FunFam" id="1.20.1250.20:FF:000218">
    <property type="entry name" value="facilitated trehalose transporter Tret1"/>
    <property type="match status" value="2"/>
</dbReference>
<keyword evidence="3" id="KW-1003">Cell membrane</keyword>
<dbReference type="PROSITE" id="PS00217">
    <property type="entry name" value="SUGAR_TRANSPORT_2"/>
    <property type="match status" value="2"/>
</dbReference>
<keyword evidence="5 8" id="KW-0812">Transmembrane</keyword>
<feature type="transmembrane region" description="Helical" evidence="8">
    <location>
        <begin position="155"/>
        <end position="173"/>
    </location>
</feature>
<evidence type="ECO:0000313" key="11">
    <source>
        <dbReference type="Proteomes" id="UP000007801"/>
    </source>
</evidence>
<dbReference type="InterPro" id="IPR044775">
    <property type="entry name" value="MFS_ERD6/Tret1-like"/>
</dbReference>
<evidence type="ECO:0000256" key="7">
    <source>
        <dbReference type="ARBA" id="ARBA00023136"/>
    </source>
</evidence>
<comment type="subcellular location">
    <subcellularLocation>
        <location evidence="1">Cell membrane</location>
        <topology evidence="1">Multi-pass membrane protein</topology>
    </subcellularLocation>
</comment>
<feature type="domain" description="Major facilitator superfamily (MFS) profile" evidence="9">
    <location>
        <begin position="26"/>
        <end position="457"/>
    </location>
</feature>
<feature type="transmembrane region" description="Helical" evidence="8">
    <location>
        <begin position="534"/>
        <end position="554"/>
    </location>
</feature>
<feature type="transmembrane region" description="Helical" evidence="8">
    <location>
        <begin position="877"/>
        <end position="896"/>
    </location>
</feature>
<feature type="transmembrane region" description="Helical" evidence="8">
    <location>
        <begin position="566"/>
        <end position="584"/>
    </location>
</feature>
<feature type="transmembrane region" description="Helical" evidence="8">
    <location>
        <begin position="807"/>
        <end position="830"/>
    </location>
</feature>
<dbReference type="HOGENOM" id="CLU_001265_30_5_1"/>
<protein>
    <recommendedName>
        <fullName evidence="9">Major facilitator superfamily (MFS) profile domain-containing protein</fullName>
    </recommendedName>
</protein>
<evidence type="ECO:0000256" key="6">
    <source>
        <dbReference type="ARBA" id="ARBA00022989"/>
    </source>
</evidence>
<dbReference type="eggNOG" id="KOG0254">
    <property type="taxonomic scope" value="Eukaryota"/>
</dbReference>
<dbReference type="Gene3D" id="1.20.1250.20">
    <property type="entry name" value="MFS general substrate transporter like domains"/>
    <property type="match status" value="2"/>
</dbReference>
<keyword evidence="2" id="KW-0813">Transport</keyword>
<feature type="transmembrane region" description="Helical" evidence="8">
    <location>
        <begin position="333"/>
        <end position="354"/>
    </location>
</feature>
<dbReference type="InterPro" id="IPR036259">
    <property type="entry name" value="MFS_trans_sf"/>
</dbReference>
<keyword evidence="6 8" id="KW-1133">Transmembrane helix</keyword>
<feature type="transmembrane region" description="Helical" evidence="8">
    <location>
        <begin position="404"/>
        <end position="422"/>
    </location>
</feature>
<feature type="transmembrane region" description="Helical" evidence="8">
    <location>
        <begin position="908"/>
        <end position="927"/>
    </location>
</feature>
<proteinExistence type="predicted"/>
<dbReference type="PROSITE" id="PS00216">
    <property type="entry name" value="SUGAR_TRANSPORT_1"/>
    <property type="match status" value="1"/>
</dbReference>
<dbReference type="STRING" id="7217.B3MNX5"/>
<feature type="transmembrane region" description="Helical" evidence="8">
    <location>
        <begin position="742"/>
        <end position="762"/>
    </location>
</feature>
<feature type="transmembrane region" description="Helical" evidence="8">
    <location>
        <begin position="24"/>
        <end position="46"/>
    </location>
</feature>
<feature type="transmembrane region" description="Helical" evidence="8">
    <location>
        <begin position="648"/>
        <end position="670"/>
    </location>
</feature>
<dbReference type="Proteomes" id="UP000007801">
    <property type="component" value="Unassembled WGS sequence"/>
</dbReference>
<dbReference type="Pfam" id="PF00083">
    <property type="entry name" value="Sugar_tr"/>
    <property type="match status" value="2"/>
</dbReference>
<evidence type="ECO:0000256" key="8">
    <source>
        <dbReference type="SAM" id="Phobius"/>
    </source>
</evidence>
<evidence type="ECO:0000256" key="3">
    <source>
        <dbReference type="ARBA" id="ARBA00022475"/>
    </source>
</evidence>
<evidence type="ECO:0000256" key="2">
    <source>
        <dbReference type="ARBA" id="ARBA00022448"/>
    </source>
</evidence>
<dbReference type="SUPFAM" id="SSF103473">
    <property type="entry name" value="MFS general substrate transporter"/>
    <property type="match status" value="2"/>
</dbReference>
<dbReference type="OrthoDB" id="8120565at2759"/>
<dbReference type="GeneID" id="6497007"/>
<dbReference type="PANTHER" id="PTHR48021">
    <property type="match status" value="1"/>
</dbReference>
<feature type="transmembrane region" description="Helical" evidence="8">
    <location>
        <begin position="850"/>
        <end position="870"/>
    </location>
</feature>
<dbReference type="InterPro" id="IPR005828">
    <property type="entry name" value="MFS_sugar_transport-like"/>
</dbReference>
<feature type="transmembrane region" description="Helical" evidence="8">
    <location>
        <begin position="366"/>
        <end position="392"/>
    </location>
</feature>
<sequence>MTVKLSSLFEHPNCLLSRRNRHQFLVTLLVNIATFSHGLGVGWMSPVMRDLQTDQSPLDFPVLVEQVSWIGSLVGIGSVMGNLLAGTLMDRIGRKLVLFGIAIPYMTFWCLIYFVQSVEFLYVGRLMAGMTGGACYVVLPTFISEIADTNVRGRLGSIILLSVNMGVLVGYIVSSSVDYFASPPFIIALPVCYFICNFLFPETPHHLIRKGKFEAARESFRFYKSIKKDDIKAESEFEHLKFHLTKDESANSKALSYKDFVTRPALKAIGSASVLLICNQFSASFCITTYLSDVFAASHTTLNLSMCTIVIGVLQIVGNYVTTLLCDKYGRRILMLTSTSGAAVCLLAFGFFTYYAKDNNLSVVGWLPLAILSIYVFMCNIGMVGCLFVVVVELFPAKIRSVSVSTFVVILSSTVFLTLKIFPICMAVWGISVTMWCSSGITFSCFLYFCFFLEETKGKSLLEAVVEFCGSRMLVKLFNRPNCLLNRRNRYQLLTTLLINLISISHGIGIGWLSPTLRKLQLDSSVGFQITSEFEISWVGSMLGMGSVTGNILVGTLLSRLGSKRSLLLIAIPHSCLWILVYFAKSVEYLYAGRLLAGICGGGMYIVHPIFLSEIADANIRGTFSAMVMLSVNVGILLGYIMGTHLSYFTIPWIVLVLPIAYFVSVLLFIKESPMHLIRSGKYSEAERSFRYYKNIKDTDNINDQHRAMEDFDNMKAVLTKGDQLKDAITFKDFCTRPALKAYGPALVLLIANQFSGLFSMVNYMSDIFAQSHSTMDPNTCTIIIGAVQILGTYVTTLLCDICGRKLLMLVSTAGVAISLTGFGFFTQYAREHDVSEYSWVPLLLMSMDIFLGNIGLVGCFFVSLVEIFPVKIRAKAASMAIVICSCFVFVMLNILPICMKQWGISATMWSCAGVAAFSFAYFSVFLKETKGKSMLDD</sequence>
<dbReference type="GO" id="GO:0005886">
    <property type="term" value="C:plasma membrane"/>
    <property type="evidence" value="ECO:0007669"/>
    <property type="project" value="UniProtKB-SubCell"/>
</dbReference>
<dbReference type="InterPro" id="IPR050549">
    <property type="entry name" value="MFS_Trehalose_Transporter"/>
</dbReference>
<feature type="transmembrane region" description="Helical" evidence="8">
    <location>
        <begin position="179"/>
        <end position="200"/>
    </location>
</feature>
<evidence type="ECO:0000313" key="10">
    <source>
        <dbReference type="EMBL" id="EDV32162.2"/>
    </source>
</evidence>
<feature type="transmembrane region" description="Helical" evidence="8">
    <location>
        <begin position="428"/>
        <end position="453"/>
    </location>
</feature>
<feature type="transmembrane region" description="Helical" evidence="8">
    <location>
        <begin position="493"/>
        <end position="514"/>
    </location>
</feature>
<gene>
    <name evidence="10" type="primary">Dana\GF14179</name>
    <name evidence="10" type="synonym">dana_GLEANR_14939</name>
    <name evidence="10" type="ORF">GF14179</name>
</gene>
<dbReference type="PROSITE" id="PS50850">
    <property type="entry name" value="MFS"/>
    <property type="match status" value="2"/>
</dbReference>
<feature type="transmembrane region" description="Helical" evidence="8">
    <location>
        <begin position="96"/>
        <end position="116"/>
    </location>
</feature>
<feature type="transmembrane region" description="Helical" evidence="8">
    <location>
        <begin position="66"/>
        <end position="84"/>
    </location>
</feature>
<dbReference type="PANTHER" id="PTHR48021:SF33">
    <property type="entry name" value="AT22075P-RELATED"/>
    <property type="match status" value="1"/>
</dbReference>
<evidence type="ECO:0000256" key="1">
    <source>
        <dbReference type="ARBA" id="ARBA00004651"/>
    </source>
</evidence>
<name>B3MNX5_DROAN</name>
<keyword evidence="11" id="KW-1185">Reference proteome</keyword>
<feature type="transmembrane region" description="Helical" evidence="8">
    <location>
        <begin position="624"/>
        <end position="642"/>
    </location>
</feature>
<feature type="transmembrane region" description="Helical" evidence="8">
    <location>
        <begin position="268"/>
        <end position="290"/>
    </location>
</feature>
<dbReference type="InterPro" id="IPR005829">
    <property type="entry name" value="Sugar_transporter_CS"/>
</dbReference>
<feature type="transmembrane region" description="Helical" evidence="8">
    <location>
        <begin position="302"/>
        <end position="321"/>
    </location>
</feature>
<feature type="transmembrane region" description="Helical" evidence="8">
    <location>
        <begin position="782"/>
        <end position="800"/>
    </location>
</feature>
<evidence type="ECO:0000259" key="9">
    <source>
        <dbReference type="PROSITE" id="PS50850"/>
    </source>
</evidence>